<keyword evidence="7" id="KW-0472">Membrane</keyword>
<dbReference type="InterPro" id="IPR013111">
    <property type="entry name" value="EGF_extracell"/>
</dbReference>
<evidence type="ECO:0000256" key="5">
    <source>
        <dbReference type="ARBA" id="ARBA00041448"/>
    </source>
</evidence>
<dbReference type="CDD" id="cd00054">
    <property type="entry name" value="EGF_CA"/>
    <property type="match status" value="1"/>
</dbReference>
<feature type="transmembrane region" description="Helical" evidence="7">
    <location>
        <begin position="631"/>
        <end position="652"/>
    </location>
</feature>
<dbReference type="STRING" id="559515.M4C3B1"/>
<dbReference type="GO" id="GO:0005524">
    <property type="term" value="F:ATP binding"/>
    <property type="evidence" value="ECO:0007669"/>
    <property type="project" value="UniProtKB-KW"/>
</dbReference>
<dbReference type="EMBL" id="JH598157">
    <property type="status" value="NOT_ANNOTATED_CDS"/>
    <property type="molecule type" value="Genomic_DNA"/>
</dbReference>
<organism evidence="10 11">
    <name type="scientific">Hyaloperonospora arabidopsidis (strain Emoy2)</name>
    <name type="common">Downy mildew agent</name>
    <name type="synonym">Peronospora arabidopsidis</name>
    <dbReference type="NCBI Taxonomy" id="559515"/>
    <lineage>
        <taxon>Eukaryota</taxon>
        <taxon>Sar</taxon>
        <taxon>Stramenopiles</taxon>
        <taxon>Oomycota</taxon>
        <taxon>Peronosporomycetes</taxon>
        <taxon>Peronosporales</taxon>
        <taxon>Peronosporaceae</taxon>
        <taxon>Hyaloperonospora</taxon>
    </lineage>
</organism>
<dbReference type="Proteomes" id="UP000011713">
    <property type="component" value="Unassembled WGS sequence"/>
</dbReference>
<keyword evidence="7" id="KW-1133">Transmembrane helix</keyword>
<keyword evidence="1" id="KW-0436">Ligase</keyword>
<accession>M4C3B1</accession>
<proteinExistence type="predicted"/>
<reference evidence="10" key="2">
    <citation type="submission" date="2015-06" db="UniProtKB">
        <authorList>
            <consortium name="EnsemblProtists"/>
        </authorList>
    </citation>
    <scope>IDENTIFICATION</scope>
    <source>
        <strain evidence="10">Emoy2</strain>
    </source>
</reference>
<keyword evidence="4" id="KW-1015">Disulfide bond</keyword>
<dbReference type="InterPro" id="IPR004344">
    <property type="entry name" value="TTL/TTLL_fam"/>
</dbReference>
<dbReference type="VEuPathDB" id="FungiDB:HpaG813578"/>
<dbReference type="GO" id="GO:0070740">
    <property type="term" value="F:tubulin-glutamic acid ligase activity"/>
    <property type="evidence" value="ECO:0007669"/>
    <property type="project" value="TreeGrafter"/>
</dbReference>
<evidence type="ECO:0000256" key="7">
    <source>
        <dbReference type="SAM" id="Phobius"/>
    </source>
</evidence>
<dbReference type="HOGENOM" id="CLU_400902_0_0_1"/>
<dbReference type="InParanoid" id="M4C3B1"/>
<dbReference type="Gene3D" id="3.30.470.20">
    <property type="entry name" value="ATP-grasp fold, B domain"/>
    <property type="match status" value="1"/>
</dbReference>
<dbReference type="Gene3D" id="2.60.120.260">
    <property type="entry name" value="Galactose-binding domain-like"/>
    <property type="match status" value="1"/>
</dbReference>
<dbReference type="GO" id="GO:0015631">
    <property type="term" value="F:tubulin binding"/>
    <property type="evidence" value="ECO:0007669"/>
    <property type="project" value="TreeGrafter"/>
</dbReference>
<dbReference type="PANTHER" id="PTHR12241:SF145">
    <property type="entry name" value="TUBULIN POLYGLUTAMYLASE TTLL5"/>
    <property type="match status" value="1"/>
</dbReference>
<evidence type="ECO:0000256" key="4">
    <source>
        <dbReference type="ARBA" id="ARBA00023157"/>
    </source>
</evidence>
<evidence type="ECO:0000256" key="6">
    <source>
        <dbReference type="ARBA" id="ARBA00049274"/>
    </source>
</evidence>
<protein>
    <recommendedName>
        <fullName evidence="5">Tubulin--tyrosine ligase-like protein 5</fullName>
    </recommendedName>
</protein>
<dbReference type="OMA" id="PHDGKAM"/>
<evidence type="ECO:0000256" key="2">
    <source>
        <dbReference type="ARBA" id="ARBA00022741"/>
    </source>
</evidence>
<evidence type="ECO:0000256" key="1">
    <source>
        <dbReference type="ARBA" id="ARBA00022598"/>
    </source>
</evidence>
<evidence type="ECO:0000256" key="8">
    <source>
        <dbReference type="SAM" id="SignalP"/>
    </source>
</evidence>
<dbReference type="GO" id="GO:0036064">
    <property type="term" value="C:ciliary basal body"/>
    <property type="evidence" value="ECO:0007669"/>
    <property type="project" value="TreeGrafter"/>
</dbReference>
<keyword evidence="2" id="KW-0547">Nucleotide-binding</keyword>
<dbReference type="FunCoup" id="M4C3B1">
    <property type="interactions" value="9"/>
</dbReference>
<dbReference type="PANTHER" id="PTHR12241">
    <property type="entry name" value="TUBULIN POLYGLUTAMYLASE"/>
    <property type="match status" value="1"/>
</dbReference>
<name>M4C3B1_HYAAE</name>
<keyword evidence="3" id="KW-0067">ATP-binding</keyword>
<keyword evidence="11" id="KW-1185">Reference proteome</keyword>
<comment type="catalytic activity">
    <reaction evidence="6">
        <text>L-glutamyl-[protein] + L-glutamate + ATP = gamma-L-glutamyl-L-glutamyl-[protein] + ADP + phosphate + H(+)</text>
        <dbReference type="Rhea" id="RHEA:60144"/>
        <dbReference type="Rhea" id="RHEA-COMP:10208"/>
        <dbReference type="Rhea" id="RHEA-COMP:15517"/>
        <dbReference type="ChEBI" id="CHEBI:15378"/>
        <dbReference type="ChEBI" id="CHEBI:29973"/>
        <dbReference type="ChEBI" id="CHEBI:29985"/>
        <dbReference type="ChEBI" id="CHEBI:30616"/>
        <dbReference type="ChEBI" id="CHEBI:43474"/>
        <dbReference type="ChEBI" id="CHEBI:143622"/>
        <dbReference type="ChEBI" id="CHEBI:456216"/>
    </reaction>
    <physiologicalReaction direction="left-to-right" evidence="6">
        <dbReference type="Rhea" id="RHEA:60145"/>
    </physiologicalReaction>
</comment>
<dbReference type="Pfam" id="PF07974">
    <property type="entry name" value="EGF_2"/>
    <property type="match status" value="1"/>
</dbReference>
<dbReference type="Pfam" id="PF03133">
    <property type="entry name" value="TTL"/>
    <property type="match status" value="1"/>
</dbReference>
<dbReference type="eggNOG" id="KOG2157">
    <property type="taxonomic scope" value="Eukaryota"/>
</dbReference>
<feature type="domain" description="Epidermal growth factor-like" evidence="9">
    <location>
        <begin position="549"/>
        <end position="573"/>
    </location>
</feature>
<reference evidence="11" key="1">
    <citation type="journal article" date="2010" name="Science">
        <title>Signatures of adaptation to obligate biotrophy in the Hyaloperonospora arabidopsidis genome.</title>
        <authorList>
            <person name="Baxter L."/>
            <person name="Tripathy S."/>
            <person name="Ishaque N."/>
            <person name="Boot N."/>
            <person name="Cabral A."/>
            <person name="Kemen E."/>
            <person name="Thines M."/>
            <person name="Ah-Fong A."/>
            <person name="Anderson R."/>
            <person name="Badejoko W."/>
            <person name="Bittner-Eddy P."/>
            <person name="Boore J.L."/>
            <person name="Chibucos M.C."/>
            <person name="Coates M."/>
            <person name="Dehal P."/>
            <person name="Delehaunty K."/>
            <person name="Dong S."/>
            <person name="Downton P."/>
            <person name="Dumas B."/>
            <person name="Fabro G."/>
            <person name="Fronick C."/>
            <person name="Fuerstenberg S.I."/>
            <person name="Fulton L."/>
            <person name="Gaulin E."/>
            <person name="Govers F."/>
            <person name="Hughes L."/>
            <person name="Humphray S."/>
            <person name="Jiang R.H."/>
            <person name="Judelson H."/>
            <person name="Kamoun S."/>
            <person name="Kyung K."/>
            <person name="Meijer H."/>
            <person name="Minx P."/>
            <person name="Morris P."/>
            <person name="Nelson J."/>
            <person name="Phuntumart V."/>
            <person name="Qutob D."/>
            <person name="Rehmany A."/>
            <person name="Rougon-Cardoso A."/>
            <person name="Ryden P."/>
            <person name="Torto-Alalibo T."/>
            <person name="Studholme D."/>
            <person name="Wang Y."/>
            <person name="Win J."/>
            <person name="Wood J."/>
            <person name="Clifton S.W."/>
            <person name="Rogers J."/>
            <person name="Van den Ackerveken G."/>
            <person name="Jones J.D."/>
            <person name="McDowell J.M."/>
            <person name="Beynon J."/>
            <person name="Tyler B.M."/>
        </authorList>
    </citation>
    <scope>NUCLEOTIDE SEQUENCE [LARGE SCALE GENOMIC DNA]</scope>
    <source>
        <strain evidence="11">Emoy2</strain>
    </source>
</reference>
<evidence type="ECO:0000259" key="9">
    <source>
        <dbReference type="Pfam" id="PF07974"/>
    </source>
</evidence>
<dbReference type="PROSITE" id="PS51221">
    <property type="entry name" value="TTL"/>
    <property type="match status" value="1"/>
</dbReference>
<dbReference type="GO" id="GO:0000226">
    <property type="term" value="P:microtubule cytoskeleton organization"/>
    <property type="evidence" value="ECO:0007669"/>
    <property type="project" value="TreeGrafter"/>
</dbReference>
<evidence type="ECO:0000313" key="11">
    <source>
        <dbReference type="Proteomes" id="UP000011713"/>
    </source>
</evidence>
<sequence>MTQSPQLLSASSLSALALVATTIAGERTHAQFFLPDSAPPQQQQQKLQPVLQHLQALGFSQFQAEDGQASWDKLLTESANFDLVWTTAAAPPFAQLELPHQFDAKVNRLPGAELLMSPDALSQHVAAQQKRHGKFFFDFVPAHYELPRDAEQLPGAYSEARHQSDLSPDRGRDPEVQQRFLLRERAEDGDDESTAGAEVFVTDGELQLKLESTTFKGKAVVVDKYIEPLLLDGHKFRAGFYVAVTSTNPLRVYVYDHPLIQIAKAEYPSRLGVDADPNAYTFDQYIAPWDFPDLQADFHELPSANREGTNAWHVLKRYMRKQGIDTKHLQDEVDSAIAKVVLSSRGHLQSEQAKVKRAAGREGEKSSPSDLSDSFFELWKFNFEFDDVGKPWLVRVVSNPSMTVTPSIFGTDEAIKKRLLHDLANLVGVHPQAQLPFEKFFRPADGGAFCSDKCRDKNRAWDTSCWSCPGWFAPNIARKLFAASTEYARRGSFDLLFPSVEHEWSKFMDTELSEYDIAFDRYLKSLSSGYTNLADFPASDRVVMCVYREHCSNHGDCVNGLCSCDDNYEGRTCYIPKALKEEKHHPQQETGRTGSRDTGTWMEKVESLVWNRGDVPKSSNRSMAGVGDASVSSTVLLFVLLGILLLVIYRLIASRRSESESSDLPYDGKVM</sequence>
<keyword evidence="7" id="KW-0812">Transmembrane</keyword>
<dbReference type="AlphaFoldDB" id="M4C3B1"/>
<evidence type="ECO:0000256" key="3">
    <source>
        <dbReference type="ARBA" id="ARBA00022840"/>
    </source>
</evidence>
<feature type="chain" id="PRO_5004049187" description="Tubulin--tyrosine ligase-like protein 5" evidence="8">
    <location>
        <begin position="26"/>
        <end position="671"/>
    </location>
</feature>
<feature type="signal peptide" evidence="8">
    <location>
        <begin position="1"/>
        <end position="25"/>
    </location>
</feature>
<dbReference type="EnsemblProtists" id="HpaT813578">
    <property type="protein sequence ID" value="HpaP813578"/>
    <property type="gene ID" value="HpaG813578"/>
</dbReference>
<evidence type="ECO:0000313" key="10">
    <source>
        <dbReference type="EnsemblProtists" id="HpaP813578"/>
    </source>
</evidence>
<keyword evidence="8" id="KW-0732">Signal</keyword>